<dbReference type="InterPro" id="IPR002516">
    <property type="entry name" value="Glyco_trans_11"/>
</dbReference>
<comment type="pathway">
    <text evidence="3">Protein modification; protein glycosylation.</text>
</comment>
<dbReference type="GO" id="GO:0005975">
    <property type="term" value="P:carbohydrate metabolic process"/>
    <property type="evidence" value="ECO:0007669"/>
    <property type="project" value="InterPro"/>
</dbReference>
<keyword evidence="3" id="KW-1133">Transmembrane helix</keyword>
<accession>A0A8B6FSA6</accession>
<dbReference type="UniPathway" id="UPA00378"/>
<keyword evidence="3" id="KW-0325">Glycoprotein</keyword>
<dbReference type="AlphaFoldDB" id="A0A8B6FSA6"/>
<organism evidence="4 5">
    <name type="scientific">Mytilus galloprovincialis</name>
    <name type="common">Mediterranean mussel</name>
    <dbReference type="NCBI Taxonomy" id="29158"/>
    <lineage>
        <taxon>Eukaryota</taxon>
        <taxon>Metazoa</taxon>
        <taxon>Spiralia</taxon>
        <taxon>Lophotrochozoa</taxon>
        <taxon>Mollusca</taxon>
        <taxon>Bivalvia</taxon>
        <taxon>Autobranchia</taxon>
        <taxon>Pteriomorphia</taxon>
        <taxon>Mytilida</taxon>
        <taxon>Mytiloidea</taxon>
        <taxon>Mytilidae</taxon>
        <taxon>Mytilinae</taxon>
        <taxon>Mytilus</taxon>
    </lineage>
</organism>
<dbReference type="GO" id="GO:0008107">
    <property type="term" value="F:galactoside 2-alpha-L-fucosyltransferase activity"/>
    <property type="evidence" value="ECO:0007669"/>
    <property type="project" value="InterPro"/>
</dbReference>
<evidence type="ECO:0000313" key="5">
    <source>
        <dbReference type="Proteomes" id="UP000596742"/>
    </source>
</evidence>
<evidence type="ECO:0000256" key="1">
    <source>
        <dbReference type="ARBA" id="ARBA00022676"/>
    </source>
</evidence>
<dbReference type="PANTHER" id="PTHR11927:SF9">
    <property type="entry name" value="L-FUCOSYLTRANSFERASE"/>
    <property type="match status" value="1"/>
</dbReference>
<keyword evidence="3" id="KW-0735">Signal-anchor</keyword>
<keyword evidence="3" id="KW-0812">Transmembrane</keyword>
<protein>
    <recommendedName>
        <fullName evidence="3">L-Fucosyltransferase</fullName>
        <ecNumber evidence="3">2.4.1.-</ecNumber>
    </recommendedName>
</protein>
<keyword evidence="3" id="KW-0472">Membrane</keyword>
<dbReference type="PANTHER" id="PTHR11927">
    <property type="entry name" value="GALACTOSIDE 2-L-FUCOSYLTRANSFERASE"/>
    <property type="match status" value="1"/>
</dbReference>
<comment type="caution">
    <text evidence="4">The sequence shown here is derived from an EMBL/GenBank/DDBJ whole genome shotgun (WGS) entry which is preliminary data.</text>
</comment>
<feature type="transmembrane region" description="Helical" evidence="3">
    <location>
        <begin position="12"/>
        <end position="32"/>
    </location>
</feature>
<dbReference type="GO" id="GO:0032580">
    <property type="term" value="C:Golgi cisterna membrane"/>
    <property type="evidence" value="ECO:0007669"/>
    <property type="project" value="UniProtKB-SubCell"/>
</dbReference>
<keyword evidence="5" id="KW-1185">Reference proteome</keyword>
<reference evidence="4" key="1">
    <citation type="submission" date="2018-11" db="EMBL/GenBank/DDBJ databases">
        <authorList>
            <person name="Alioto T."/>
            <person name="Alioto T."/>
        </authorList>
    </citation>
    <scope>NUCLEOTIDE SEQUENCE</scope>
</reference>
<comment type="similarity">
    <text evidence="3">Belongs to the glycosyltransferase 11 family.</text>
</comment>
<evidence type="ECO:0000256" key="3">
    <source>
        <dbReference type="RuleBase" id="RU363129"/>
    </source>
</evidence>
<keyword evidence="2 3" id="KW-0808">Transferase</keyword>
<name>A0A8B6FSA6_MYTGA</name>
<gene>
    <name evidence="4" type="ORF">MGAL_10B011374</name>
</gene>
<keyword evidence="3" id="KW-0333">Golgi apparatus</keyword>
<keyword evidence="1 3" id="KW-0328">Glycosyltransferase</keyword>
<dbReference type="Proteomes" id="UP000596742">
    <property type="component" value="Unassembled WGS sequence"/>
</dbReference>
<evidence type="ECO:0000313" key="4">
    <source>
        <dbReference type="EMBL" id="VDI52787.1"/>
    </source>
</evidence>
<evidence type="ECO:0000256" key="2">
    <source>
        <dbReference type="ARBA" id="ARBA00022679"/>
    </source>
</evidence>
<sequence length="326" mass="38163">MNMSIKLNGKASIRYLFTVAALFCVYYIYLYFSRCGKILFDDFIGKPRPNFFCVNFVGGLANHMFQYAFGYAMAESRNSQLIVQRTNMLTKYFDISSNTFEDHGYNSETCWCFRTRENDKNCGYDEGMDRLPLNDLSIIGYVQSWKYWRKNENKLRKLFTFNDNITIEAQNQLRSILTQKNIKITQDQVIVGVHIRNGDYTRKFGGYGYNIAPKEYIFSAMKYFKERFINPFFIVCTNEVIWTKRVLSGMTDVYISEGNSAPVDMALLSLTNHTIMTVGTYGWMVAWLTRGITIYYKYPYVQGSEFASQFHSNYSDHFYPGWIAME</sequence>
<dbReference type="EMBL" id="UYJE01007218">
    <property type="protein sequence ID" value="VDI52787.1"/>
    <property type="molecule type" value="Genomic_DNA"/>
</dbReference>
<comment type="subcellular location">
    <subcellularLocation>
        <location evidence="3">Golgi apparatus</location>
        <location evidence="3">Golgi stack membrane</location>
        <topology evidence="3">Single-pass type II membrane protein</topology>
    </subcellularLocation>
</comment>
<dbReference type="EC" id="2.4.1.-" evidence="3"/>
<dbReference type="Pfam" id="PF01531">
    <property type="entry name" value="Glyco_transf_11"/>
    <property type="match status" value="1"/>
</dbReference>
<dbReference type="OrthoDB" id="3226at2759"/>
<dbReference type="CDD" id="cd11301">
    <property type="entry name" value="Fut1_Fut2_like"/>
    <property type="match status" value="1"/>
</dbReference>
<proteinExistence type="inferred from homology"/>